<comment type="function">
    <text evidence="6">Essential component of the PAM complex, a complex required for the translocation of transit peptide-containing proteins from the inner membrane into the mitochondrial matrix in an ATP-dependent manner. Seems to control the nucleotide-dependent binding of mitochondrial HSP70 to substrate proteins.</text>
</comment>
<dbReference type="InterPro" id="IPR013805">
    <property type="entry name" value="GrpE_CC"/>
</dbReference>
<evidence type="ECO:0000256" key="4">
    <source>
        <dbReference type="ARBA" id="ARBA00023128"/>
    </source>
</evidence>
<dbReference type="SUPFAM" id="SSF51064">
    <property type="entry name" value="Head domain of nucleotide exchange factor GrpE"/>
    <property type="match status" value="1"/>
</dbReference>
<evidence type="ECO:0000256" key="9">
    <source>
        <dbReference type="SAM" id="Coils"/>
    </source>
</evidence>
<dbReference type="FunFam" id="2.30.22.10:FF:000002">
    <property type="entry name" value="GrpE protein homolog"/>
    <property type="match status" value="1"/>
</dbReference>
<organism evidence="11 12">
    <name type="scientific">Holothuria leucospilota</name>
    <name type="common">Black long sea cucumber</name>
    <name type="synonym">Mertensiothuria leucospilota</name>
    <dbReference type="NCBI Taxonomy" id="206669"/>
    <lineage>
        <taxon>Eukaryota</taxon>
        <taxon>Metazoa</taxon>
        <taxon>Echinodermata</taxon>
        <taxon>Eleutherozoa</taxon>
        <taxon>Echinozoa</taxon>
        <taxon>Holothuroidea</taxon>
        <taxon>Aspidochirotacea</taxon>
        <taxon>Aspidochirotida</taxon>
        <taxon>Holothuriidae</taxon>
        <taxon>Holothuria</taxon>
    </lineage>
</organism>
<evidence type="ECO:0000256" key="8">
    <source>
        <dbReference type="RuleBase" id="RU004478"/>
    </source>
</evidence>
<dbReference type="PROSITE" id="PS01071">
    <property type="entry name" value="GRPE"/>
    <property type="match status" value="1"/>
</dbReference>
<dbReference type="SUPFAM" id="SSF58014">
    <property type="entry name" value="Coiled-coil domain of nucleotide exchange factor GrpE"/>
    <property type="match status" value="1"/>
</dbReference>
<reference evidence="11" key="1">
    <citation type="submission" date="2021-10" db="EMBL/GenBank/DDBJ databases">
        <title>Tropical sea cucumber genome reveals ecological adaptation and Cuvierian tubules defense mechanism.</title>
        <authorList>
            <person name="Chen T."/>
        </authorList>
    </citation>
    <scope>NUCLEOTIDE SEQUENCE</scope>
    <source>
        <strain evidence="11">Nanhai2018</strain>
        <tissue evidence="11">Muscle</tissue>
    </source>
</reference>
<evidence type="ECO:0000256" key="10">
    <source>
        <dbReference type="SAM" id="MobiDB-lite"/>
    </source>
</evidence>
<dbReference type="OrthoDB" id="201635at2759"/>
<evidence type="ECO:0000313" key="11">
    <source>
        <dbReference type="EMBL" id="KAJ8025424.1"/>
    </source>
</evidence>
<evidence type="ECO:0000256" key="7">
    <source>
        <dbReference type="RuleBase" id="RU000640"/>
    </source>
</evidence>
<sequence>MTTLSLRIAFQSVFTSRVFPSRCIGLQRMRFLTTETKEAQAGSTETPSKTDKESSQKTEESEVEIKLKTENEKLENQVKELTDKYKRALAETENVRVRFRKQLDDSKLYAVQGFCKDLLEVADILGTATSSVPKEELDQNQHLKDLYEGLLMTETQLQKVFQKNKLFKIDPVDEKFDPNLHEAMFEVPTPDKEPGHVAVVTKIGYRLHDRTLRPALVGVAKAPS</sequence>
<dbReference type="PANTHER" id="PTHR21237">
    <property type="entry name" value="GRPE PROTEIN"/>
    <property type="match status" value="1"/>
</dbReference>
<comment type="similarity">
    <text evidence="2 8">Belongs to the GrpE family.</text>
</comment>
<dbReference type="HAMAP" id="MF_01151">
    <property type="entry name" value="GrpE"/>
    <property type="match status" value="1"/>
</dbReference>
<proteinExistence type="inferred from homology"/>
<accession>A0A9Q0YRM2</accession>
<evidence type="ECO:0000313" key="12">
    <source>
        <dbReference type="Proteomes" id="UP001152320"/>
    </source>
</evidence>
<keyword evidence="3" id="KW-0809">Transit peptide</keyword>
<keyword evidence="9" id="KW-0175">Coiled coil</keyword>
<dbReference type="PRINTS" id="PR00773">
    <property type="entry name" value="GRPEPROTEIN"/>
</dbReference>
<dbReference type="GO" id="GO:0001405">
    <property type="term" value="C:PAM complex, Tim23 associated import motor"/>
    <property type="evidence" value="ECO:0007669"/>
    <property type="project" value="TreeGrafter"/>
</dbReference>
<keyword evidence="12" id="KW-1185">Reference proteome</keyword>
<dbReference type="AlphaFoldDB" id="A0A9Q0YRM2"/>
<dbReference type="Gene3D" id="2.30.22.10">
    <property type="entry name" value="Head domain of nucleotide exchange factor GrpE"/>
    <property type="match status" value="1"/>
</dbReference>
<dbReference type="CDD" id="cd00446">
    <property type="entry name" value="GrpE"/>
    <property type="match status" value="1"/>
</dbReference>
<evidence type="ECO:0000256" key="2">
    <source>
        <dbReference type="ARBA" id="ARBA00009054"/>
    </source>
</evidence>
<dbReference type="GO" id="GO:0030150">
    <property type="term" value="P:protein import into mitochondrial matrix"/>
    <property type="evidence" value="ECO:0007669"/>
    <property type="project" value="TreeGrafter"/>
</dbReference>
<dbReference type="EMBL" id="JAIZAY010000017">
    <property type="protein sequence ID" value="KAJ8025424.1"/>
    <property type="molecule type" value="Genomic_DNA"/>
</dbReference>
<keyword evidence="5 7" id="KW-0143">Chaperone</keyword>
<evidence type="ECO:0000256" key="3">
    <source>
        <dbReference type="ARBA" id="ARBA00022946"/>
    </source>
</evidence>
<feature type="region of interest" description="Disordered" evidence="10">
    <location>
        <begin position="35"/>
        <end position="62"/>
    </location>
</feature>
<dbReference type="Pfam" id="PF01025">
    <property type="entry name" value="GrpE"/>
    <property type="match status" value="1"/>
</dbReference>
<protein>
    <recommendedName>
        <fullName evidence="7">GrpE protein homolog</fullName>
    </recommendedName>
</protein>
<dbReference type="Proteomes" id="UP001152320">
    <property type="component" value="Chromosome 17"/>
</dbReference>
<gene>
    <name evidence="11" type="ORF">HOLleu_32973</name>
</gene>
<dbReference type="GO" id="GO:0051087">
    <property type="term" value="F:protein-folding chaperone binding"/>
    <property type="evidence" value="ECO:0007669"/>
    <property type="project" value="InterPro"/>
</dbReference>
<dbReference type="FunFam" id="3.90.20.20:FF:000003">
    <property type="entry name" value="GrpE protein homolog"/>
    <property type="match status" value="1"/>
</dbReference>
<evidence type="ECO:0000256" key="6">
    <source>
        <dbReference type="ARBA" id="ARBA00045572"/>
    </source>
</evidence>
<evidence type="ECO:0000256" key="5">
    <source>
        <dbReference type="ARBA" id="ARBA00023186"/>
    </source>
</evidence>
<dbReference type="GO" id="GO:0000774">
    <property type="term" value="F:adenyl-nucleotide exchange factor activity"/>
    <property type="evidence" value="ECO:0007669"/>
    <property type="project" value="InterPro"/>
</dbReference>
<dbReference type="InterPro" id="IPR009012">
    <property type="entry name" value="GrpE_head"/>
</dbReference>
<name>A0A9Q0YRM2_HOLLE</name>
<dbReference type="GO" id="GO:0051082">
    <property type="term" value="F:unfolded protein binding"/>
    <property type="evidence" value="ECO:0007669"/>
    <property type="project" value="TreeGrafter"/>
</dbReference>
<dbReference type="Gene3D" id="3.90.20.20">
    <property type="match status" value="1"/>
</dbReference>
<dbReference type="InterPro" id="IPR000740">
    <property type="entry name" value="GrpE"/>
</dbReference>
<dbReference type="PANTHER" id="PTHR21237:SF23">
    <property type="entry name" value="GRPE PROTEIN HOMOLOG, MITOCHONDRIAL"/>
    <property type="match status" value="1"/>
</dbReference>
<evidence type="ECO:0000256" key="1">
    <source>
        <dbReference type="ARBA" id="ARBA00004305"/>
    </source>
</evidence>
<feature type="compositionally biased region" description="Basic and acidic residues" evidence="10">
    <location>
        <begin position="48"/>
        <end position="62"/>
    </location>
</feature>
<comment type="caution">
    <text evidence="11">The sequence shown here is derived from an EMBL/GenBank/DDBJ whole genome shotgun (WGS) entry which is preliminary data.</text>
</comment>
<keyword evidence="4 7" id="KW-0496">Mitochondrion</keyword>
<dbReference type="GO" id="GO:0042803">
    <property type="term" value="F:protein homodimerization activity"/>
    <property type="evidence" value="ECO:0007669"/>
    <property type="project" value="InterPro"/>
</dbReference>
<dbReference type="GO" id="GO:0006457">
    <property type="term" value="P:protein folding"/>
    <property type="evidence" value="ECO:0007669"/>
    <property type="project" value="InterPro"/>
</dbReference>
<comment type="subcellular location">
    <subcellularLocation>
        <location evidence="1 7">Mitochondrion matrix</location>
    </subcellularLocation>
</comment>
<feature type="coiled-coil region" evidence="9">
    <location>
        <begin position="64"/>
        <end position="98"/>
    </location>
</feature>